<name>A0A0K8MIN1_9LACO</name>
<reference evidence="3 4" key="1">
    <citation type="journal article" date="2015" name="BMC Genomics">
        <title>Comparative genomics of Fructobacillus spp. and Leuconostoc spp. reveals niche-specific evolution of Fructobacillus spp.</title>
        <authorList>
            <person name="Endo A."/>
            <person name="Tanizawa Y."/>
            <person name="Tanaka N."/>
            <person name="Maeno S."/>
            <person name="Kumar H."/>
            <person name="Shiwa Y."/>
            <person name="Okada S."/>
            <person name="Yoshikawa H."/>
            <person name="Dicks L."/>
            <person name="Nakagawa J."/>
            <person name="Arita M."/>
        </authorList>
    </citation>
    <scope>NUCLEOTIDE SEQUENCE [LARGE SCALE GENOMIC DNA]</scope>
    <source>
        <strain evidence="3 4">JCM 12225</strain>
    </source>
</reference>
<feature type="region of interest" description="Disordered" evidence="1">
    <location>
        <begin position="73"/>
        <end position="97"/>
    </location>
</feature>
<dbReference type="EMBL" id="DF968001">
    <property type="protein sequence ID" value="GAO99739.1"/>
    <property type="molecule type" value="Genomic_DNA"/>
</dbReference>
<dbReference type="RefSeq" id="WP_061993134.1">
    <property type="nucleotide sequence ID" value="NZ_DF968001.1"/>
</dbReference>
<organism evidence="3 4">
    <name type="scientific">Fructobacillus ficulneus</name>
    <dbReference type="NCBI Taxonomy" id="157463"/>
    <lineage>
        <taxon>Bacteria</taxon>
        <taxon>Bacillati</taxon>
        <taxon>Bacillota</taxon>
        <taxon>Bacilli</taxon>
        <taxon>Lactobacillales</taxon>
        <taxon>Lactobacillaceae</taxon>
        <taxon>Fructobacillus</taxon>
    </lineage>
</organism>
<dbReference type="AlphaFoldDB" id="A0A0K8MIN1"/>
<evidence type="ECO:0000256" key="2">
    <source>
        <dbReference type="SAM" id="SignalP"/>
    </source>
</evidence>
<feature type="compositionally biased region" description="Basic and acidic residues" evidence="1">
    <location>
        <begin position="85"/>
        <end position="97"/>
    </location>
</feature>
<protein>
    <submittedName>
        <fullName evidence="3">Type VI secretion ATPase, ClpV1 family</fullName>
    </submittedName>
</protein>
<keyword evidence="2" id="KW-0732">Signal</keyword>
<accession>A0A0K8MIN1</accession>
<feature type="signal peptide" evidence="2">
    <location>
        <begin position="1"/>
        <end position="20"/>
    </location>
</feature>
<gene>
    <name evidence="3" type="primary">clpV</name>
    <name evidence="3" type="ORF">FFIC_240120</name>
</gene>
<evidence type="ECO:0000313" key="3">
    <source>
        <dbReference type="EMBL" id="GAO99739.1"/>
    </source>
</evidence>
<dbReference type="STRING" id="157463.GCA_001047075_00656"/>
<evidence type="ECO:0000256" key="1">
    <source>
        <dbReference type="SAM" id="MobiDB-lite"/>
    </source>
</evidence>
<keyword evidence="4" id="KW-1185">Reference proteome</keyword>
<evidence type="ECO:0000313" key="4">
    <source>
        <dbReference type="Proteomes" id="UP000253891"/>
    </source>
</evidence>
<sequence>MGKKATGVVAGFFLAAGAAAAYKFLPADKKAKVQEKKDAFRDRANELTDQAKAKLAPYVEHAKSSLDEKKADLADQVASQDDQDIELKENDLSLPKE</sequence>
<proteinExistence type="predicted"/>
<feature type="chain" id="PRO_5039398680" evidence="2">
    <location>
        <begin position="21"/>
        <end position="97"/>
    </location>
</feature>
<dbReference type="Proteomes" id="UP000253891">
    <property type="component" value="Unassembled WGS sequence"/>
</dbReference>